<name>A0A6I9XBR6_9SAUR</name>
<dbReference type="InterPro" id="IPR001053">
    <property type="entry name" value="Chemokine_CXCR5"/>
</dbReference>
<evidence type="ECO:0000256" key="4">
    <source>
        <dbReference type="ARBA" id="ARBA00022936"/>
    </source>
</evidence>
<dbReference type="PROSITE" id="PS50262">
    <property type="entry name" value="G_PROTEIN_RECEP_F1_2"/>
    <property type="match status" value="1"/>
</dbReference>
<dbReference type="SUPFAM" id="SSF81321">
    <property type="entry name" value="Family A G protein-coupled receptor-like"/>
    <property type="match status" value="1"/>
</dbReference>
<feature type="compositionally biased region" description="Polar residues" evidence="14">
    <location>
        <begin position="361"/>
        <end position="377"/>
    </location>
</feature>
<dbReference type="Proteomes" id="UP000504617">
    <property type="component" value="Unplaced"/>
</dbReference>
<feature type="domain" description="G-protein coupled receptors family 1 profile" evidence="16">
    <location>
        <begin position="64"/>
        <end position="315"/>
    </location>
</feature>
<keyword evidence="9 13" id="KW-0675">Receptor</keyword>
<evidence type="ECO:0000256" key="12">
    <source>
        <dbReference type="ARBA" id="ARBA00069929"/>
    </source>
</evidence>
<evidence type="ECO:0000256" key="2">
    <source>
        <dbReference type="ARBA" id="ARBA00022475"/>
    </source>
</evidence>
<keyword evidence="4" id="KW-0075">B-cell activation</keyword>
<evidence type="ECO:0000259" key="16">
    <source>
        <dbReference type="PROSITE" id="PS50262"/>
    </source>
</evidence>
<sequence>MAEFKFTLENAMNWTFDYNLTDSEGNYSYDEYLCPQAEGGSRQTFQSVLVPLVHLLIFLLGGLGNLLVVVILWRYRRSRTSTELFLLHFALANLLLLLTFPFGVVESLTGWVFGLFLCKLLSAANRMSFYASSLLLGCISVDRYLAVVCALQTFQRQRGLSIHLACLALWLLSFLLAMPDLLFTEVWVQSHNLSICHFREYGAHGINSWLAQRFLYHLVGFFLPLGLMCYCYTAIVRLLCRSQRLQRQKAVKVAIAVTSVFLLCWTPYNVVIFWDTLAKMEVTGKSCTLDQGLSSAVVVSEVLAYSHCCLNPILYAFVGIRFRHDFCRILHDVGCLSQGALQEVLGPCRIESSTETNVSSVRHGASSYSGNTMSSSLPDRFPSHKDPSGQECREEGSDPAWAQSRG</sequence>
<dbReference type="PRINTS" id="PR00564">
    <property type="entry name" value="CXCCHMKINER5"/>
</dbReference>
<keyword evidence="2" id="KW-1003">Cell membrane</keyword>
<feature type="transmembrane region" description="Helical" evidence="15">
    <location>
        <begin position="294"/>
        <end position="318"/>
    </location>
</feature>
<evidence type="ECO:0000256" key="14">
    <source>
        <dbReference type="SAM" id="MobiDB-lite"/>
    </source>
</evidence>
<dbReference type="Gene3D" id="1.20.1070.10">
    <property type="entry name" value="Rhodopsin 7-helix transmembrane proteins"/>
    <property type="match status" value="1"/>
</dbReference>
<keyword evidence="10" id="KW-0325">Glycoprotein</keyword>
<dbReference type="RefSeq" id="XP_013911287.1">
    <property type="nucleotide sequence ID" value="XM_014055812.1"/>
</dbReference>
<gene>
    <name evidence="18" type="primary">CXCR5</name>
</gene>
<dbReference type="GO" id="GO:0007204">
    <property type="term" value="P:positive regulation of cytosolic calcium ion concentration"/>
    <property type="evidence" value="ECO:0007669"/>
    <property type="project" value="TreeGrafter"/>
</dbReference>
<reference evidence="18" key="1">
    <citation type="submission" date="2025-08" db="UniProtKB">
        <authorList>
            <consortium name="RefSeq"/>
        </authorList>
    </citation>
    <scope>IDENTIFICATION</scope>
    <source>
        <tissue evidence="18">Skeletal muscle</tissue>
    </source>
</reference>
<evidence type="ECO:0000256" key="7">
    <source>
        <dbReference type="ARBA" id="ARBA00023136"/>
    </source>
</evidence>
<dbReference type="GO" id="GO:0042113">
    <property type="term" value="P:B cell activation"/>
    <property type="evidence" value="ECO:0007669"/>
    <property type="project" value="UniProtKB-KW"/>
</dbReference>
<evidence type="ECO:0000313" key="18">
    <source>
        <dbReference type="RefSeq" id="XP_013911287.1"/>
    </source>
</evidence>
<evidence type="ECO:0000256" key="1">
    <source>
        <dbReference type="ARBA" id="ARBA00004651"/>
    </source>
</evidence>
<dbReference type="KEGG" id="tsr:106540629"/>
<dbReference type="Pfam" id="PF00001">
    <property type="entry name" value="7tm_1"/>
    <property type="match status" value="1"/>
</dbReference>
<accession>A0A6I9XBR6</accession>
<evidence type="ECO:0000256" key="6">
    <source>
        <dbReference type="ARBA" id="ARBA00023040"/>
    </source>
</evidence>
<dbReference type="PRINTS" id="PR00237">
    <property type="entry name" value="GPCRRHODOPSN"/>
</dbReference>
<comment type="subcellular location">
    <subcellularLocation>
        <location evidence="1">Cell membrane</location>
        <topology evidence="1">Multi-pass membrane protein</topology>
    </subcellularLocation>
</comment>
<dbReference type="GO" id="GO:0006955">
    <property type="term" value="P:immune response"/>
    <property type="evidence" value="ECO:0007669"/>
    <property type="project" value="InterPro"/>
</dbReference>
<feature type="region of interest" description="Disordered" evidence="14">
    <location>
        <begin position="361"/>
        <end position="406"/>
    </location>
</feature>
<keyword evidence="11 13" id="KW-0807">Transducer</keyword>
<feature type="transmembrane region" description="Helical" evidence="15">
    <location>
        <begin position="160"/>
        <end position="178"/>
    </location>
</feature>
<dbReference type="InterPro" id="IPR017452">
    <property type="entry name" value="GPCR_Rhodpsn_7TM"/>
</dbReference>
<evidence type="ECO:0000256" key="13">
    <source>
        <dbReference type="RuleBase" id="RU000688"/>
    </source>
</evidence>
<feature type="transmembrane region" description="Helical" evidence="15">
    <location>
        <begin position="129"/>
        <end position="151"/>
    </location>
</feature>
<evidence type="ECO:0000256" key="8">
    <source>
        <dbReference type="ARBA" id="ARBA00023157"/>
    </source>
</evidence>
<protein>
    <recommendedName>
        <fullName evidence="12">C-X-C chemokine receptor type 5</fullName>
    </recommendedName>
</protein>
<dbReference type="PANTHER" id="PTHR10489:SF618">
    <property type="entry name" value="C-X-C CHEMOKINE RECEPTOR TYPE 5"/>
    <property type="match status" value="1"/>
</dbReference>
<dbReference type="PANTHER" id="PTHR10489">
    <property type="entry name" value="CELL ADHESION MOLECULE"/>
    <property type="match status" value="1"/>
</dbReference>
<feature type="transmembrane region" description="Helical" evidence="15">
    <location>
        <begin position="52"/>
        <end position="73"/>
    </location>
</feature>
<dbReference type="CTD" id="643"/>
<evidence type="ECO:0000256" key="10">
    <source>
        <dbReference type="ARBA" id="ARBA00023180"/>
    </source>
</evidence>
<keyword evidence="3 13" id="KW-0812">Transmembrane</keyword>
<dbReference type="GO" id="GO:0019722">
    <property type="term" value="P:calcium-mediated signaling"/>
    <property type="evidence" value="ECO:0007669"/>
    <property type="project" value="TreeGrafter"/>
</dbReference>
<feature type="compositionally biased region" description="Basic and acidic residues" evidence="14">
    <location>
        <begin position="381"/>
        <end position="396"/>
    </location>
</feature>
<keyword evidence="5 15" id="KW-1133">Transmembrane helix</keyword>
<proteinExistence type="inferred from homology"/>
<evidence type="ECO:0000256" key="9">
    <source>
        <dbReference type="ARBA" id="ARBA00023170"/>
    </source>
</evidence>
<dbReference type="GO" id="GO:0016494">
    <property type="term" value="F:C-X-C chemokine receptor activity"/>
    <property type="evidence" value="ECO:0007669"/>
    <property type="project" value="InterPro"/>
</dbReference>
<evidence type="ECO:0000256" key="5">
    <source>
        <dbReference type="ARBA" id="ARBA00022989"/>
    </source>
</evidence>
<feature type="transmembrane region" description="Helical" evidence="15">
    <location>
        <begin position="251"/>
        <end position="274"/>
    </location>
</feature>
<dbReference type="InterPro" id="IPR050119">
    <property type="entry name" value="CCR1-9-like"/>
</dbReference>
<dbReference type="GO" id="GO:0019957">
    <property type="term" value="F:C-C chemokine binding"/>
    <property type="evidence" value="ECO:0007669"/>
    <property type="project" value="TreeGrafter"/>
</dbReference>
<evidence type="ECO:0000313" key="17">
    <source>
        <dbReference type="Proteomes" id="UP000504617"/>
    </source>
</evidence>
<dbReference type="PROSITE" id="PS00237">
    <property type="entry name" value="G_PROTEIN_RECEP_F1_1"/>
    <property type="match status" value="1"/>
</dbReference>
<dbReference type="InterPro" id="IPR000276">
    <property type="entry name" value="GPCR_Rhodpsn"/>
</dbReference>
<keyword evidence="17" id="KW-1185">Reference proteome</keyword>
<feature type="transmembrane region" description="Helical" evidence="15">
    <location>
        <begin position="214"/>
        <end position="239"/>
    </location>
</feature>
<dbReference type="OrthoDB" id="9818824at2759"/>
<organism evidence="17 18">
    <name type="scientific">Thamnophis sirtalis</name>
    <dbReference type="NCBI Taxonomy" id="35019"/>
    <lineage>
        <taxon>Eukaryota</taxon>
        <taxon>Metazoa</taxon>
        <taxon>Chordata</taxon>
        <taxon>Craniata</taxon>
        <taxon>Vertebrata</taxon>
        <taxon>Euteleostomi</taxon>
        <taxon>Lepidosauria</taxon>
        <taxon>Squamata</taxon>
        <taxon>Bifurcata</taxon>
        <taxon>Unidentata</taxon>
        <taxon>Episquamata</taxon>
        <taxon>Toxicofera</taxon>
        <taxon>Serpentes</taxon>
        <taxon>Colubroidea</taxon>
        <taxon>Colubridae</taxon>
        <taxon>Natricinae</taxon>
        <taxon>Thamnophis</taxon>
    </lineage>
</organism>
<dbReference type="GO" id="GO:0016493">
    <property type="term" value="F:C-C chemokine receptor activity"/>
    <property type="evidence" value="ECO:0007669"/>
    <property type="project" value="TreeGrafter"/>
</dbReference>
<dbReference type="GeneID" id="106540629"/>
<evidence type="ECO:0000256" key="3">
    <source>
        <dbReference type="ARBA" id="ARBA00022692"/>
    </source>
</evidence>
<evidence type="ECO:0000256" key="15">
    <source>
        <dbReference type="SAM" id="Phobius"/>
    </source>
</evidence>
<feature type="transmembrane region" description="Helical" evidence="15">
    <location>
        <begin position="85"/>
        <end position="117"/>
    </location>
</feature>
<dbReference type="AlphaFoldDB" id="A0A6I9XBR6"/>
<dbReference type="FunFam" id="1.20.1070.10:FF:000143">
    <property type="entry name" value="C-X-C chemokine receptor type 5"/>
    <property type="match status" value="1"/>
</dbReference>
<keyword evidence="7 15" id="KW-0472">Membrane</keyword>
<evidence type="ECO:0000256" key="11">
    <source>
        <dbReference type="ARBA" id="ARBA00023224"/>
    </source>
</evidence>
<dbReference type="GO" id="GO:0060326">
    <property type="term" value="P:cell chemotaxis"/>
    <property type="evidence" value="ECO:0007669"/>
    <property type="project" value="TreeGrafter"/>
</dbReference>
<comment type="similarity">
    <text evidence="13">Belongs to the G-protein coupled receptor 1 family.</text>
</comment>
<dbReference type="GO" id="GO:0009897">
    <property type="term" value="C:external side of plasma membrane"/>
    <property type="evidence" value="ECO:0007669"/>
    <property type="project" value="TreeGrafter"/>
</dbReference>
<keyword evidence="6 13" id="KW-0297">G-protein coupled receptor</keyword>
<keyword evidence="8" id="KW-1015">Disulfide bond</keyword>